<reference evidence="2" key="1">
    <citation type="submission" date="2010-08" db="EMBL/GenBank/DDBJ databases">
        <authorList>
            <consortium name="Caenorhabditis japonica Sequencing Consortium"/>
            <person name="Wilson R.K."/>
        </authorList>
    </citation>
    <scope>NUCLEOTIDE SEQUENCE [LARGE SCALE GENOMIC DNA]</scope>
    <source>
        <strain evidence="2">DF5081</strain>
    </source>
</reference>
<sequence length="268" mass="30545">MTVSAPSAPIWISKYLSSKQIAHFAQHKAVRSLQAGDTSLTWEIPDDSLIAIFVFYRETVDYTAHLAQLSISPHGRIVERTKNRLRPDPTSRGFALLGIRDESQGKGEIFFIDMVRSCSPPHSPSLPLVMLSRVTQRSHTMAPHSGILRPLSKAHNHCARLDTLRSPCTLAHGPDYAQQPAARTIDDRRRPSDVRRLLDTHTLPPTNQDRAADQSALMETFWKDPAHFWHYIRRRFRPFRQWSPTRDLALIAFYPLSFTLSPLRTCTC</sequence>
<reference evidence="1" key="2">
    <citation type="submission" date="2022-06" db="UniProtKB">
        <authorList>
            <consortium name="EnsemblMetazoa"/>
        </authorList>
    </citation>
    <scope>IDENTIFICATION</scope>
    <source>
        <strain evidence="1">DF5081</strain>
    </source>
</reference>
<name>A0A8R1ILQ9_CAEJA</name>
<proteinExistence type="predicted"/>
<keyword evidence="2" id="KW-1185">Reference proteome</keyword>
<dbReference type="AlphaFoldDB" id="A0A8R1ILQ9"/>
<accession>A0A8R1ILQ9</accession>
<organism evidence="1 2">
    <name type="scientific">Caenorhabditis japonica</name>
    <dbReference type="NCBI Taxonomy" id="281687"/>
    <lineage>
        <taxon>Eukaryota</taxon>
        <taxon>Metazoa</taxon>
        <taxon>Ecdysozoa</taxon>
        <taxon>Nematoda</taxon>
        <taxon>Chromadorea</taxon>
        <taxon>Rhabditida</taxon>
        <taxon>Rhabditina</taxon>
        <taxon>Rhabditomorpha</taxon>
        <taxon>Rhabditoidea</taxon>
        <taxon>Rhabditidae</taxon>
        <taxon>Peloderinae</taxon>
        <taxon>Caenorhabditis</taxon>
    </lineage>
</organism>
<protein>
    <submittedName>
        <fullName evidence="1">Uncharacterized protein</fullName>
    </submittedName>
</protein>
<evidence type="ECO:0000313" key="2">
    <source>
        <dbReference type="Proteomes" id="UP000005237"/>
    </source>
</evidence>
<dbReference type="Proteomes" id="UP000005237">
    <property type="component" value="Unassembled WGS sequence"/>
</dbReference>
<dbReference type="EnsemblMetazoa" id="CJA34067a.1">
    <property type="protein sequence ID" value="CJA34067a.1"/>
    <property type="gene ID" value="WBGene00209914"/>
</dbReference>
<evidence type="ECO:0000313" key="1">
    <source>
        <dbReference type="EnsemblMetazoa" id="CJA34067a.1"/>
    </source>
</evidence>